<dbReference type="InterPro" id="IPR009057">
    <property type="entry name" value="Homeodomain-like_sf"/>
</dbReference>
<dbReference type="InterPro" id="IPR035418">
    <property type="entry name" value="AraC-bd_2"/>
</dbReference>
<dbReference type="PANTHER" id="PTHR46796">
    <property type="entry name" value="HTH-TYPE TRANSCRIPTIONAL ACTIVATOR RHAS-RELATED"/>
    <property type="match status" value="1"/>
</dbReference>
<dbReference type="Pfam" id="PF14525">
    <property type="entry name" value="AraC_binding_2"/>
    <property type="match status" value="1"/>
</dbReference>
<dbReference type="SMART" id="SM00342">
    <property type="entry name" value="HTH_ARAC"/>
    <property type="match status" value="1"/>
</dbReference>
<keyword evidence="1" id="KW-0805">Transcription regulation</keyword>
<reference evidence="5 6" key="1">
    <citation type="submission" date="2018-08" db="EMBL/GenBank/DDBJ databases">
        <title>Erythrobacter zhengii sp.nov., a bacterium isolated from deep-sea sediment.</title>
        <authorList>
            <person name="Fang C."/>
            <person name="Wu Y.-H."/>
            <person name="Sun C."/>
            <person name="Wang H."/>
            <person name="Cheng H."/>
            <person name="Meng F.-X."/>
            <person name="Wang C.-S."/>
            <person name="Xu X.-W."/>
        </authorList>
    </citation>
    <scope>NUCLEOTIDE SEQUENCE [LARGE SCALE GENOMIC DNA]</scope>
    <source>
        <strain evidence="5 6">CCTCC AB 2015396</strain>
    </source>
</reference>
<dbReference type="PROSITE" id="PS00041">
    <property type="entry name" value="HTH_ARAC_FAMILY_1"/>
    <property type="match status" value="1"/>
</dbReference>
<evidence type="ECO:0000313" key="6">
    <source>
        <dbReference type="Proteomes" id="UP000265366"/>
    </source>
</evidence>
<dbReference type="GO" id="GO:0043565">
    <property type="term" value="F:sequence-specific DNA binding"/>
    <property type="evidence" value="ECO:0007669"/>
    <property type="project" value="InterPro"/>
</dbReference>
<sequence length="317" mass="35262">MASIEFSSREAGGKAPGDLWCERVSSYLGAMQISVRDRMAFDAHFASRTFGRNRISRLRAGYQHVTRLPSRKPRGHGQFNLLYLTRGEIDMRSHVRSGLFGAGEWMLLDNQRGYDFASSEDCECFALYFDEAWVRQQLPSIELAMQRQTSASAEWGSALQSGLSAIAGNFGRATDPLHDYVAFEQIPRLLGLACGVYNERTSVYQDDRFGQVLAIVREEFADPDLGLDAVAGRIGLSRRQLSNVLRANGTTCGREIQRARLDEARRLLASPRCGSLSIGDISASVGLLDAAHFAKLFKCCFGETPSEFRARRAQEQD</sequence>
<keyword evidence="2" id="KW-0238">DNA-binding</keyword>
<dbReference type="InterPro" id="IPR018060">
    <property type="entry name" value="HTH_AraC"/>
</dbReference>
<dbReference type="Pfam" id="PF12833">
    <property type="entry name" value="HTH_18"/>
    <property type="match status" value="1"/>
</dbReference>
<keyword evidence="3" id="KW-0804">Transcription</keyword>
<evidence type="ECO:0000259" key="4">
    <source>
        <dbReference type="PROSITE" id="PS01124"/>
    </source>
</evidence>
<dbReference type="PANTHER" id="PTHR46796:SF6">
    <property type="entry name" value="ARAC SUBFAMILY"/>
    <property type="match status" value="1"/>
</dbReference>
<dbReference type="Gene3D" id="1.10.10.60">
    <property type="entry name" value="Homeodomain-like"/>
    <property type="match status" value="1"/>
</dbReference>
<dbReference type="OrthoDB" id="7191628at2"/>
<evidence type="ECO:0000313" key="5">
    <source>
        <dbReference type="EMBL" id="RIV82238.1"/>
    </source>
</evidence>
<comment type="caution">
    <text evidence="5">The sequence shown here is derived from an EMBL/GenBank/DDBJ whole genome shotgun (WGS) entry which is preliminary data.</text>
</comment>
<name>A0A3A1P0J1_9SPHN</name>
<dbReference type="InterPro" id="IPR018062">
    <property type="entry name" value="HTH_AraC-typ_CS"/>
</dbReference>
<evidence type="ECO:0000256" key="3">
    <source>
        <dbReference type="ARBA" id="ARBA00023163"/>
    </source>
</evidence>
<evidence type="ECO:0000256" key="2">
    <source>
        <dbReference type="ARBA" id="ARBA00023125"/>
    </source>
</evidence>
<dbReference type="GO" id="GO:0003700">
    <property type="term" value="F:DNA-binding transcription factor activity"/>
    <property type="evidence" value="ECO:0007669"/>
    <property type="project" value="InterPro"/>
</dbReference>
<protein>
    <submittedName>
        <fullName evidence="5">AraC family transcriptional regulator</fullName>
    </submittedName>
</protein>
<accession>A0A3A1P0J1</accession>
<dbReference type="SUPFAM" id="SSF46689">
    <property type="entry name" value="Homeodomain-like"/>
    <property type="match status" value="1"/>
</dbReference>
<dbReference type="PROSITE" id="PS01124">
    <property type="entry name" value="HTH_ARAC_FAMILY_2"/>
    <property type="match status" value="1"/>
</dbReference>
<gene>
    <name evidence="5" type="ORF">D2V17_15760</name>
</gene>
<dbReference type="EMBL" id="QXFM01000120">
    <property type="protein sequence ID" value="RIV82238.1"/>
    <property type="molecule type" value="Genomic_DNA"/>
</dbReference>
<organism evidence="5 6">
    <name type="scientific">Aurantiacibacter xanthus</name>
    <dbReference type="NCBI Taxonomy" id="1784712"/>
    <lineage>
        <taxon>Bacteria</taxon>
        <taxon>Pseudomonadati</taxon>
        <taxon>Pseudomonadota</taxon>
        <taxon>Alphaproteobacteria</taxon>
        <taxon>Sphingomonadales</taxon>
        <taxon>Erythrobacteraceae</taxon>
        <taxon>Aurantiacibacter</taxon>
    </lineage>
</organism>
<evidence type="ECO:0000256" key="1">
    <source>
        <dbReference type="ARBA" id="ARBA00023015"/>
    </source>
</evidence>
<keyword evidence="6" id="KW-1185">Reference proteome</keyword>
<dbReference type="InterPro" id="IPR050204">
    <property type="entry name" value="AraC_XylS_family_regulators"/>
</dbReference>
<feature type="domain" description="HTH araC/xylS-type" evidence="4">
    <location>
        <begin position="210"/>
        <end position="311"/>
    </location>
</feature>
<dbReference type="Proteomes" id="UP000265366">
    <property type="component" value="Unassembled WGS sequence"/>
</dbReference>
<dbReference type="AlphaFoldDB" id="A0A3A1P0J1"/>
<proteinExistence type="predicted"/>